<accession>A0ABX2HUS3</accession>
<dbReference type="InterPro" id="IPR009636">
    <property type="entry name" value="SCAF"/>
</dbReference>
<dbReference type="Pfam" id="PF06810">
    <property type="entry name" value="Phage_scaffold"/>
    <property type="match status" value="1"/>
</dbReference>
<dbReference type="RefSeq" id="WP_165643098.1">
    <property type="nucleotide sequence ID" value="NZ_JAAITT010000061.1"/>
</dbReference>
<evidence type="ECO:0008006" key="4">
    <source>
        <dbReference type="Google" id="ProtNLM"/>
    </source>
</evidence>
<keyword evidence="3" id="KW-1185">Reference proteome</keyword>
<protein>
    <recommendedName>
        <fullName evidence="4">DUF4355 domain-containing protein</fullName>
    </recommendedName>
</protein>
<gene>
    <name evidence="2" type="ORF">G5B36_26520</name>
</gene>
<proteinExistence type="predicted"/>
<evidence type="ECO:0000256" key="1">
    <source>
        <dbReference type="SAM" id="Coils"/>
    </source>
</evidence>
<name>A0ABX2HUS3_9FIRM</name>
<organism evidence="2 3">
    <name type="scientific">Enterocloster aldenensis</name>
    <dbReference type="NCBI Taxonomy" id="358742"/>
    <lineage>
        <taxon>Bacteria</taxon>
        <taxon>Bacillati</taxon>
        <taxon>Bacillota</taxon>
        <taxon>Clostridia</taxon>
        <taxon>Lachnospirales</taxon>
        <taxon>Lachnospiraceae</taxon>
        <taxon>Enterocloster</taxon>
    </lineage>
</organism>
<dbReference type="EMBL" id="JAAITT010000061">
    <property type="protein sequence ID" value="NSJ52211.1"/>
    <property type="molecule type" value="Genomic_DNA"/>
</dbReference>
<comment type="caution">
    <text evidence="2">The sequence shown here is derived from an EMBL/GenBank/DDBJ whole genome shotgun (WGS) entry which is preliminary data.</text>
</comment>
<feature type="coiled-coil region" evidence="1">
    <location>
        <begin position="20"/>
        <end position="83"/>
    </location>
</feature>
<reference evidence="2 3" key="1">
    <citation type="journal article" date="2020" name="Cell Host Microbe">
        <title>Functional and Genomic Variation between Human-Derived Isolates of Lachnospiraceae Reveals Inter- and Intra-Species Diversity.</title>
        <authorList>
            <person name="Sorbara M.T."/>
            <person name="Littmann E.R."/>
            <person name="Fontana E."/>
            <person name="Moody T.U."/>
            <person name="Kohout C.E."/>
            <person name="Gjonbalaj M."/>
            <person name="Eaton V."/>
            <person name="Seok R."/>
            <person name="Leiner I.M."/>
            <person name="Pamer E.G."/>
        </authorList>
    </citation>
    <scope>NUCLEOTIDE SEQUENCE [LARGE SCALE GENOMIC DNA]</scope>
    <source>
        <strain evidence="2 3">MSK.1.17</strain>
    </source>
</reference>
<sequence length="206" mass="22871">MKTEELKAQGLTEEQISFVMAENGKDLKKLQKENDNLSADRDTWKEKAEAAETTLKGFEGVDLETMQKELSDWKQKATEAEKSAQAQLYERDFADALKTEFEGIKFSSEAAKRAIMAEVKEAGLKLKDGKILGLNDLLSQMKEKDASAFVDDAQQQVQQNMARFTAPIKANSGNGAMSKAEIMKIKDPGERQAAIAQNLSLFEKGE</sequence>
<evidence type="ECO:0000313" key="2">
    <source>
        <dbReference type="EMBL" id="NSJ52211.1"/>
    </source>
</evidence>
<evidence type="ECO:0000313" key="3">
    <source>
        <dbReference type="Proteomes" id="UP000669239"/>
    </source>
</evidence>
<keyword evidence="1" id="KW-0175">Coiled coil</keyword>
<dbReference type="Proteomes" id="UP000669239">
    <property type="component" value="Unassembled WGS sequence"/>
</dbReference>